<dbReference type="RefSeq" id="WP_080915646.1">
    <property type="nucleotide sequence ID" value="NZ_CP020472.1"/>
</dbReference>
<evidence type="ECO:0000313" key="2">
    <source>
        <dbReference type="Proteomes" id="UP000191820"/>
    </source>
</evidence>
<proteinExistence type="predicted"/>
<evidence type="ECO:0000313" key="1">
    <source>
        <dbReference type="EMBL" id="ARD22242.1"/>
    </source>
</evidence>
<reference evidence="1 2" key="1">
    <citation type="submission" date="2017-03" db="EMBL/GenBank/DDBJ databases">
        <title>Genome sequencing of Shewanella japonica KCTC 22435.</title>
        <authorList>
            <person name="Kim K.M."/>
        </authorList>
    </citation>
    <scope>NUCLEOTIDE SEQUENCE [LARGE SCALE GENOMIC DNA]</scope>
    <source>
        <strain evidence="1 2">KCTC 22435</strain>
    </source>
</reference>
<gene>
    <name evidence="1" type="ORF">SJ2017_1940</name>
</gene>
<protein>
    <recommendedName>
        <fullName evidence="3">2-dehydro-3-deoxygalactonokinase</fullName>
    </recommendedName>
</protein>
<sequence length="344" mass="37289">MIEKSSSQPALIAVDWGSSNFRSFLLDQRGQILSEVSAAKGMLNLDKEQFESTLLQQISPWINDQGKNENSSNTKKRLPILMAGMVGSAQGWSDAGYISCPADAMQAAEQLHKVNNQAQLNIHIVPGVKCQTSNLQPDVMRGEEVQVFGAVALLEQELGLLNNAQLEKLVFCLPGTHSKWIKMAKSDAGDAVIDDLSTHMTGEVYNLIVEHSILGKGLSNTNNEMAFDIASFLQGVHTSQREGGLLHHLFSARTLRLEQRLTESDVTSYISGVLIGAELNAVLTSSPNLEHIYLIGGSQLNYLYSEALKELGYLSTTVSSSKASAVGMLNIAKQAKLVTSKDNG</sequence>
<dbReference type="InterPro" id="IPR042258">
    <property type="entry name" value="DGOK_N"/>
</dbReference>
<dbReference type="InterPro" id="IPR042257">
    <property type="entry name" value="DGOK_C"/>
</dbReference>
<evidence type="ECO:0008006" key="3">
    <source>
        <dbReference type="Google" id="ProtNLM"/>
    </source>
</evidence>
<dbReference type="Pfam" id="PF05035">
    <property type="entry name" value="DGOK"/>
    <property type="match status" value="1"/>
</dbReference>
<organism evidence="1 2">
    <name type="scientific">Shewanella japonica</name>
    <dbReference type="NCBI Taxonomy" id="93973"/>
    <lineage>
        <taxon>Bacteria</taxon>
        <taxon>Pseudomonadati</taxon>
        <taxon>Pseudomonadota</taxon>
        <taxon>Gammaproteobacteria</taxon>
        <taxon>Alteromonadales</taxon>
        <taxon>Shewanellaceae</taxon>
        <taxon>Shewanella</taxon>
    </lineage>
</organism>
<dbReference type="InterPro" id="IPR007729">
    <property type="entry name" value="DGOK"/>
</dbReference>
<dbReference type="Gene3D" id="3.30.420.310">
    <property type="entry name" value="2-keto-3-deoxy-galactonokinase, C-terminal domain"/>
    <property type="match status" value="1"/>
</dbReference>
<dbReference type="CDD" id="cd24012">
    <property type="entry name" value="ASKHA_NBD_KDGal-kinase"/>
    <property type="match status" value="1"/>
</dbReference>
<accession>A0ABN4YMW0</accession>
<name>A0ABN4YMW0_9GAMM</name>
<keyword evidence="2" id="KW-1185">Reference proteome</keyword>
<dbReference type="Gene3D" id="3.30.420.300">
    <property type="entry name" value="2-keto-3-deoxy-galactonokinase, substrate binding domain"/>
    <property type="match status" value="1"/>
</dbReference>
<dbReference type="EMBL" id="CP020472">
    <property type="protein sequence ID" value="ARD22242.1"/>
    <property type="molecule type" value="Genomic_DNA"/>
</dbReference>
<dbReference type="Proteomes" id="UP000191820">
    <property type="component" value="Chromosome"/>
</dbReference>